<dbReference type="InterPro" id="IPR044992">
    <property type="entry name" value="ChyE-like"/>
</dbReference>
<proteinExistence type="predicted"/>
<dbReference type="SUPFAM" id="SSF52317">
    <property type="entry name" value="Class I glutamine amidotransferase-like"/>
    <property type="match status" value="1"/>
</dbReference>
<accession>A0A978W2A9</accession>
<comment type="caution">
    <text evidence="1">The sequence shown here is derived from an EMBL/GenBank/DDBJ whole genome shotgun (WGS) entry which is preliminary data.</text>
</comment>
<evidence type="ECO:0008006" key="3">
    <source>
        <dbReference type="Google" id="ProtNLM"/>
    </source>
</evidence>
<dbReference type="AlphaFoldDB" id="A0A978W2A9"/>
<reference evidence="1" key="1">
    <citation type="journal article" date="2021" name="Front. Plant Sci.">
        <title>Chromosome-Scale Genome Assembly for Chinese Sour Jujube and Insights Into Its Genome Evolution and Domestication Signature.</title>
        <authorList>
            <person name="Shen L.-Y."/>
            <person name="Luo H."/>
            <person name="Wang X.-L."/>
            <person name="Wang X.-M."/>
            <person name="Qiu X.-J."/>
            <person name="Liu H."/>
            <person name="Zhou S.-S."/>
            <person name="Jia K.-H."/>
            <person name="Nie S."/>
            <person name="Bao Y.-T."/>
            <person name="Zhang R.-G."/>
            <person name="Yun Q.-Z."/>
            <person name="Chai Y.-H."/>
            <person name="Lu J.-Y."/>
            <person name="Li Y."/>
            <person name="Zhao S.-W."/>
            <person name="Mao J.-F."/>
            <person name="Jia S.-G."/>
            <person name="Mao Y.-M."/>
        </authorList>
    </citation>
    <scope>NUCLEOTIDE SEQUENCE</scope>
    <source>
        <strain evidence="1">AT0</strain>
        <tissue evidence="1">Leaf</tissue>
    </source>
</reference>
<dbReference type="Proteomes" id="UP000813462">
    <property type="component" value="Unassembled WGS sequence"/>
</dbReference>
<dbReference type="PANTHER" id="PTHR42695">
    <property type="entry name" value="GLUTAMINE AMIDOTRANSFERASE YLR126C-RELATED"/>
    <property type="match status" value="1"/>
</dbReference>
<protein>
    <recommendedName>
        <fullName evidence="3">Gamma-glutamyl peptidase 5-like</fullName>
    </recommendedName>
</protein>
<dbReference type="EMBL" id="JAEACU010000001">
    <property type="protein sequence ID" value="KAH7546093.1"/>
    <property type="molecule type" value="Genomic_DNA"/>
</dbReference>
<name>A0A978W2A9_ZIZJJ</name>
<dbReference type="PANTHER" id="PTHR42695:SF9">
    <property type="entry name" value="GAMMA-GLUTAMYL PEPTIDASE 2-RELATED"/>
    <property type="match status" value="1"/>
</dbReference>
<gene>
    <name evidence="1" type="ORF">FEM48_Zijuj01G0164100</name>
</gene>
<organism evidence="1 2">
    <name type="scientific">Ziziphus jujuba var. spinosa</name>
    <dbReference type="NCBI Taxonomy" id="714518"/>
    <lineage>
        <taxon>Eukaryota</taxon>
        <taxon>Viridiplantae</taxon>
        <taxon>Streptophyta</taxon>
        <taxon>Embryophyta</taxon>
        <taxon>Tracheophyta</taxon>
        <taxon>Spermatophyta</taxon>
        <taxon>Magnoliopsida</taxon>
        <taxon>eudicotyledons</taxon>
        <taxon>Gunneridae</taxon>
        <taxon>Pentapetalae</taxon>
        <taxon>rosids</taxon>
        <taxon>fabids</taxon>
        <taxon>Rosales</taxon>
        <taxon>Rhamnaceae</taxon>
        <taxon>Paliureae</taxon>
        <taxon>Ziziphus</taxon>
    </lineage>
</organism>
<sequence length="206" mass="23637">MKVKGEQQRRYAVLLTRRDSDSEYVKKVYGGWFNLYVATYGEEGDRWDLFRVVDGEFPDMNDLINYDGFVIGGSPYDAYGNDAWIVKLCFLLHTLDAMSKKLLVICFGSVQGIGRKDWEGIHSGWDVTIRKTKRGWVEIFTIGNHILGIQGHPEYSNGMLNILIDLLNNGSMERGFAENAKLRLQKAEPADRKCWEKICRNFLKGN</sequence>
<dbReference type="InterPro" id="IPR029062">
    <property type="entry name" value="Class_I_gatase-like"/>
</dbReference>
<evidence type="ECO:0000313" key="1">
    <source>
        <dbReference type="EMBL" id="KAH7546093.1"/>
    </source>
</evidence>
<dbReference type="GO" id="GO:0005829">
    <property type="term" value="C:cytosol"/>
    <property type="evidence" value="ECO:0007669"/>
    <property type="project" value="TreeGrafter"/>
</dbReference>
<evidence type="ECO:0000313" key="2">
    <source>
        <dbReference type="Proteomes" id="UP000813462"/>
    </source>
</evidence>
<dbReference type="Gene3D" id="3.40.50.880">
    <property type="match status" value="2"/>
</dbReference>